<dbReference type="InterPro" id="IPR045061">
    <property type="entry name" value="FtsZ/CetZ"/>
</dbReference>
<dbReference type="InterPro" id="IPR003008">
    <property type="entry name" value="Tubulin_FtsZ_GTPase"/>
</dbReference>
<evidence type="ECO:0000259" key="9">
    <source>
        <dbReference type="SMART" id="SM00864"/>
    </source>
</evidence>
<dbReference type="GO" id="GO:0051258">
    <property type="term" value="P:protein polymerization"/>
    <property type="evidence" value="ECO:0007669"/>
    <property type="project" value="UniProtKB-UniRule"/>
</dbReference>
<dbReference type="Gene3D" id="3.30.1330.20">
    <property type="entry name" value="Tubulin/FtsZ, C-terminal domain"/>
    <property type="match status" value="1"/>
</dbReference>
<keyword evidence="2 5" id="KW-0963">Cytoplasm</keyword>
<dbReference type="GO" id="GO:0003924">
    <property type="term" value="F:GTPase activity"/>
    <property type="evidence" value="ECO:0007669"/>
    <property type="project" value="UniProtKB-UniRule"/>
</dbReference>
<dbReference type="EMBL" id="CP017315">
    <property type="protein sequence ID" value="AQS41999.1"/>
    <property type="molecule type" value="Genomic_DNA"/>
</dbReference>
<evidence type="ECO:0000256" key="3">
    <source>
        <dbReference type="ARBA" id="ARBA00022741"/>
    </source>
</evidence>
<keyword evidence="4 5" id="KW-0342">GTP-binding</keyword>
<accession>A0A1U9JVV5</accession>
<keyword evidence="5 7" id="KW-0132">Cell division</keyword>
<dbReference type="InterPro" id="IPR036525">
    <property type="entry name" value="Tubulin/FtsZ_GTPase_sf"/>
</dbReference>
<dbReference type="SUPFAM" id="SSF55307">
    <property type="entry name" value="Tubulin C-terminal domain-like"/>
    <property type="match status" value="1"/>
</dbReference>
<dbReference type="Proteomes" id="UP000188912">
    <property type="component" value="Chromosome"/>
</dbReference>
<dbReference type="PROSITE" id="PS01135">
    <property type="entry name" value="FTSZ_2"/>
    <property type="match status" value="1"/>
</dbReference>
<name>A0A1U9JVV5_9HYPH</name>
<evidence type="ECO:0000313" key="12">
    <source>
        <dbReference type="Proteomes" id="UP000188912"/>
    </source>
</evidence>
<dbReference type="PANTHER" id="PTHR30314">
    <property type="entry name" value="CELL DIVISION PROTEIN FTSZ-RELATED"/>
    <property type="match status" value="1"/>
</dbReference>
<dbReference type="FunFam" id="3.40.50.1440:FF:000001">
    <property type="entry name" value="Cell division protein FtsZ"/>
    <property type="match status" value="1"/>
</dbReference>
<feature type="binding site" evidence="5">
    <location>
        <begin position="24"/>
        <end position="28"/>
    </location>
    <ligand>
        <name>GTP</name>
        <dbReference type="ChEBI" id="CHEBI:37565"/>
    </ligand>
</feature>
<dbReference type="InterPro" id="IPR017844">
    <property type="entry name" value="Cell_div_FtsZ_C"/>
</dbReference>
<feature type="region of interest" description="Disordered" evidence="8">
    <location>
        <begin position="499"/>
        <end position="560"/>
    </location>
</feature>
<feature type="region of interest" description="Disordered" evidence="8">
    <location>
        <begin position="439"/>
        <end position="469"/>
    </location>
</feature>
<feature type="binding site" evidence="5">
    <location>
        <begin position="111"/>
        <end position="113"/>
    </location>
    <ligand>
        <name>GTP</name>
        <dbReference type="ChEBI" id="CHEBI:37565"/>
    </ligand>
</feature>
<dbReference type="GO" id="GO:0043093">
    <property type="term" value="P:FtsZ-dependent cytokinesis"/>
    <property type="evidence" value="ECO:0007669"/>
    <property type="project" value="UniProtKB-UniRule"/>
</dbReference>
<feature type="binding site" evidence="5">
    <location>
        <position position="146"/>
    </location>
    <ligand>
        <name>GTP</name>
        <dbReference type="ChEBI" id="CHEBI:37565"/>
    </ligand>
</feature>
<feature type="binding site" evidence="5">
    <location>
        <position position="142"/>
    </location>
    <ligand>
        <name>GTP</name>
        <dbReference type="ChEBI" id="CHEBI:37565"/>
    </ligand>
</feature>
<dbReference type="PANTHER" id="PTHR30314:SF3">
    <property type="entry name" value="MITOCHONDRIAL DIVISION PROTEIN FSZA"/>
    <property type="match status" value="1"/>
</dbReference>
<comment type="similarity">
    <text evidence="1 5 7">Belongs to the FtsZ family.</text>
</comment>
<dbReference type="Gene3D" id="3.40.50.1440">
    <property type="entry name" value="Tubulin/FtsZ, GTPase domain"/>
    <property type="match status" value="1"/>
</dbReference>
<dbReference type="AlphaFoldDB" id="A0A1U9JVV5"/>
<proteinExistence type="inferred from homology"/>
<dbReference type="InterPro" id="IPR018316">
    <property type="entry name" value="Tubulin/FtsZ_2-layer-sand-dom"/>
</dbReference>
<dbReference type="GO" id="GO:0005737">
    <property type="term" value="C:cytoplasm"/>
    <property type="evidence" value="ECO:0007669"/>
    <property type="project" value="UniProtKB-SubCell"/>
</dbReference>
<reference evidence="11 12" key="1">
    <citation type="journal article" date="2010" name="Science">
        <title>Genomic comparison of the ants Camponotus floridanus and Harpegnathos saltator.</title>
        <authorList>
            <person name="Bonasio R."/>
            <person name="Zhang G."/>
            <person name="Ye C."/>
            <person name="Mutti N.S."/>
            <person name="Fang X."/>
            <person name="Qin N."/>
            <person name="Donahue G."/>
            <person name="Yang P."/>
            <person name="Li Q."/>
            <person name="Li C."/>
            <person name="Zhang P."/>
            <person name="Huang Z."/>
            <person name="Berger S.L."/>
            <person name="Reinberg D."/>
            <person name="Wang J."/>
            <person name="Liebig J."/>
        </authorList>
    </citation>
    <scope>NUCLEOTIDE SEQUENCE [LARGE SCALE GENOMIC DNA]</scope>
    <source>
        <strain evidence="11 12">Hsal</strain>
    </source>
</reference>
<sequence>MTINLQRPDITELRPRISVIGVGGGGGNAVNNMINAGLEGVDFIVANTDAQALTLSRADRVIQLGVAVTRGLGAGSHPEVGRAAAEECLDEILDHLADSHMVFVTAGMGGGTGTGAAPVIARAAREKGILTVGVVTKPFEFEGQGRMRAADAGVMELQKSVDTLIVIPNQNLLRIVTNQTALTDSFAMADHVLYDGVASITNVMMKPGLINLDYADVKSIMHDMGKAMMGTGEATGEDRALKAAEAAIANPLLDETSMNGARGLLISITGGRDITLFEVDTAVSRVREEVDSSANVIFGTIIDEALEGEGVFRVSVVATGVDSSMADNRPVEKEDAANARYNQPIITTPAAAPDAGKAALETTTVAEEKTAEKDVRDQEIDVILEALEEEMSAPAEEIFQPQSRIFTKTPVDVNEAPAAKAAIPAQSLNKPVASTRAGGARIPEIEDFPPALRQNAKSKARQDDVETQGPRSLWQKITQGFLHHDEEDEPVARLEPVSQVAQPVPEQRHENNRPAASDRAIYAPRRAAPQNTPPQRVKPQAAEMEDEKLEIPAFLRRQVN</sequence>
<dbReference type="SUPFAM" id="SSF52490">
    <property type="entry name" value="Tubulin nucleotide-binding domain-like"/>
    <property type="match status" value="1"/>
</dbReference>
<dbReference type="InterPro" id="IPR020805">
    <property type="entry name" value="Cell_div_FtsZ_CS"/>
</dbReference>
<dbReference type="InterPro" id="IPR024757">
    <property type="entry name" value="FtsZ_C"/>
</dbReference>
<feature type="domain" description="Tubulin/FtsZ 2-layer sandwich" evidence="10">
    <location>
        <begin position="210"/>
        <end position="330"/>
    </location>
</feature>
<dbReference type="InterPro" id="IPR037103">
    <property type="entry name" value="Tubulin/FtsZ-like_C"/>
</dbReference>
<dbReference type="InterPro" id="IPR008280">
    <property type="entry name" value="Tub_FtsZ_C"/>
</dbReference>
<reference evidence="11 12" key="2">
    <citation type="journal article" date="2016" name="Sci. Rep.">
        <title>The genome of Rhizobiales bacteria in predatory ants reveals urease gene functions but no genes for nitrogen fixation.</title>
        <authorList>
            <person name="Neuvonen M.M."/>
            <person name="Tamarit D."/>
            <person name="Naslund K."/>
            <person name="Liebig J."/>
            <person name="Feldhaar H."/>
            <person name="Moran N.A."/>
            <person name="Guy L."/>
            <person name="Andersson S.G."/>
        </authorList>
    </citation>
    <scope>NUCLEOTIDE SEQUENCE [LARGE SCALE GENOMIC DNA]</scope>
    <source>
        <strain evidence="11 12">Hsal</strain>
    </source>
</reference>
<evidence type="ECO:0000313" key="11">
    <source>
        <dbReference type="EMBL" id="AQS41999.1"/>
    </source>
</evidence>
<evidence type="ECO:0000259" key="10">
    <source>
        <dbReference type="SMART" id="SM00865"/>
    </source>
</evidence>
<dbReference type="NCBIfam" id="TIGR03483">
    <property type="entry name" value="FtsZ_alphas_C"/>
    <property type="match status" value="1"/>
</dbReference>
<dbReference type="STRING" id="1902579.BHV28_13160"/>
<dbReference type="GO" id="GO:0005525">
    <property type="term" value="F:GTP binding"/>
    <property type="evidence" value="ECO:0007669"/>
    <property type="project" value="UniProtKB-UniRule"/>
</dbReference>
<dbReference type="KEGG" id="thd:BHV28_13160"/>
<feature type="domain" description="Tubulin/FtsZ GTPase" evidence="9">
    <location>
        <begin position="16"/>
        <end position="208"/>
    </location>
</feature>
<evidence type="ECO:0000256" key="6">
    <source>
        <dbReference type="NCBIfam" id="TIGR00065"/>
    </source>
</evidence>
<feature type="binding site" evidence="5">
    <location>
        <position position="190"/>
    </location>
    <ligand>
        <name>GTP</name>
        <dbReference type="ChEBI" id="CHEBI:37565"/>
    </ligand>
</feature>
<comment type="function">
    <text evidence="5 7">Essential cell division protein that forms a contractile ring structure (Z ring) at the future cell division site. The regulation of the ring assembly controls the timing and the location of cell division. One of the functions of the FtsZ ring is to recruit other cell division proteins to the septum to produce a new cell wall between the dividing cells. Binds GTP and shows GTPase activity.</text>
</comment>
<comment type="subunit">
    <text evidence="5">Homodimer. Polymerizes to form a dynamic ring structure in a strictly GTP-dependent manner. Interacts directly with several other division proteins.</text>
</comment>
<evidence type="ECO:0000256" key="1">
    <source>
        <dbReference type="ARBA" id="ARBA00009690"/>
    </source>
</evidence>
<gene>
    <name evidence="5 11" type="primary">ftsZ</name>
    <name evidence="11" type="ORF">BHV28_13160</name>
</gene>
<protein>
    <recommendedName>
        <fullName evidence="5 6">Cell division protein FtsZ</fullName>
    </recommendedName>
</protein>
<evidence type="ECO:0000256" key="4">
    <source>
        <dbReference type="ARBA" id="ARBA00023134"/>
    </source>
</evidence>
<comment type="subcellular location">
    <subcellularLocation>
        <location evidence="5">Cytoplasm</location>
    </subcellularLocation>
    <text evidence="5">Assembles at midcell at the inner surface of the cytoplasmic membrane.</text>
</comment>
<dbReference type="FunFam" id="3.30.1330.20:FF:000011">
    <property type="entry name" value="Cell division protein FtsZ"/>
    <property type="match status" value="1"/>
</dbReference>
<dbReference type="Pfam" id="PF12327">
    <property type="entry name" value="FtsZ_C"/>
    <property type="match status" value="1"/>
</dbReference>
<keyword evidence="5 7" id="KW-0131">Cell cycle</keyword>
<dbReference type="SMART" id="SM00865">
    <property type="entry name" value="Tubulin_C"/>
    <property type="match status" value="1"/>
</dbReference>
<keyword evidence="3 5" id="KW-0547">Nucleotide-binding</keyword>
<keyword evidence="12" id="KW-1185">Reference proteome</keyword>
<keyword evidence="5 7" id="KW-0717">Septation</keyword>
<dbReference type="Pfam" id="PF00091">
    <property type="entry name" value="Tubulin"/>
    <property type="match status" value="1"/>
</dbReference>
<dbReference type="CDD" id="cd02201">
    <property type="entry name" value="FtsZ_type1"/>
    <property type="match status" value="1"/>
</dbReference>
<evidence type="ECO:0000256" key="2">
    <source>
        <dbReference type="ARBA" id="ARBA00022490"/>
    </source>
</evidence>
<dbReference type="GO" id="GO:0032153">
    <property type="term" value="C:cell division site"/>
    <property type="evidence" value="ECO:0007669"/>
    <property type="project" value="UniProtKB-UniRule"/>
</dbReference>
<evidence type="ECO:0000256" key="8">
    <source>
        <dbReference type="SAM" id="MobiDB-lite"/>
    </source>
</evidence>
<dbReference type="SMART" id="SM00864">
    <property type="entry name" value="Tubulin"/>
    <property type="match status" value="1"/>
</dbReference>
<evidence type="ECO:0000256" key="7">
    <source>
        <dbReference type="RuleBase" id="RU000631"/>
    </source>
</evidence>
<dbReference type="GO" id="GO:0000917">
    <property type="term" value="P:division septum assembly"/>
    <property type="evidence" value="ECO:0007669"/>
    <property type="project" value="UniProtKB-KW"/>
</dbReference>
<dbReference type="PRINTS" id="PR00423">
    <property type="entry name" value="CELLDVISFTSZ"/>
</dbReference>
<dbReference type="HAMAP" id="MF_00909">
    <property type="entry name" value="FtsZ"/>
    <property type="match status" value="1"/>
</dbReference>
<dbReference type="NCBIfam" id="TIGR00065">
    <property type="entry name" value="ftsZ"/>
    <property type="match status" value="1"/>
</dbReference>
<evidence type="ECO:0000256" key="5">
    <source>
        <dbReference type="HAMAP-Rule" id="MF_00909"/>
    </source>
</evidence>
<dbReference type="InterPro" id="IPR000158">
    <property type="entry name" value="Cell_div_FtsZ"/>
</dbReference>
<organism evidence="11 12">
    <name type="scientific">Candidatus Tokpelaia hoelldobleri</name>
    <dbReference type="NCBI Taxonomy" id="1902579"/>
    <lineage>
        <taxon>Bacteria</taxon>
        <taxon>Pseudomonadati</taxon>
        <taxon>Pseudomonadota</taxon>
        <taxon>Alphaproteobacteria</taxon>
        <taxon>Hyphomicrobiales</taxon>
        <taxon>Candidatus Tokpelaia</taxon>
    </lineage>
</organism>
<dbReference type="PROSITE" id="PS01134">
    <property type="entry name" value="FTSZ_1"/>
    <property type="match status" value="1"/>
</dbReference>